<feature type="domain" description="NurA" evidence="1">
    <location>
        <begin position="52"/>
        <end position="401"/>
    </location>
</feature>
<dbReference type="GeneID" id="4601529"/>
<dbReference type="RefSeq" id="WP_011753231.1">
    <property type="nucleotide sequence ID" value="NC_008698.1"/>
</dbReference>
<organism evidence="2 3">
    <name type="scientific">Thermofilum pendens (strain DSM 2475 / Hrk 5)</name>
    <dbReference type="NCBI Taxonomy" id="368408"/>
    <lineage>
        <taxon>Archaea</taxon>
        <taxon>Thermoproteota</taxon>
        <taxon>Thermoprotei</taxon>
        <taxon>Thermofilales</taxon>
        <taxon>Thermofilaceae</taxon>
        <taxon>Thermofilum</taxon>
    </lineage>
</organism>
<dbReference type="Proteomes" id="UP000000641">
    <property type="component" value="Chromosome"/>
</dbReference>
<dbReference type="EnsemblBacteria" id="ABL78966">
    <property type="protein sequence ID" value="ABL78966"/>
    <property type="gene ID" value="Tpen_1571"/>
</dbReference>
<reference evidence="3" key="1">
    <citation type="journal article" date="2008" name="J. Bacteriol.">
        <title>Genome sequence of Thermofilum pendens reveals an exceptional loss of biosynthetic pathways without genome reduction.</title>
        <authorList>
            <person name="Anderson I."/>
            <person name="Rodriguez J."/>
            <person name="Susanti D."/>
            <person name="Porat I."/>
            <person name="Reich C."/>
            <person name="Ulrich L.E."/>
            <person name="Elkins J.G."/>
            <person name="Mavromatis K."/>
            <person name="Lykidis A."/>
            <person name="Kim E."/>
            <person name="Thompson L.S."/>
            <person name="Nolan M."/>
            <person name="Land M."/>
            <person name="Copeland A."/>
            <person name="Lapidus A."/>
            <person name="Lucas S."/>
            <person name="Detter C."/>
            <person name="Zhulin I.B."/>
            <person name="Olsen G.J."/>
            <person name="Whitman W."/>
            <person name="Mukhopadhyay B."/>
            <person name="Bristow J."/>
            <person name="Kyrpides N."/>
        </authorList>
    </citation>
    <scope>NUCLEOTIDE SEQUENCE [LARGE SCALE GENOMIC DNA]</scope>
    <source>
        <strain evidence="3">DSM 2475 / Hrk 5</strain>
    </source>
</reference>
<evidence type="ECO:0000313" key="3">
    <source>
        <dbReference type="Proteomes" id="UP000000641"/>
    </source>
</evidence>
<protein>
    <recommendedName>
        <fullName evidence="1">NurA domain-containing protein</fullName>
    </recommendedName>
</protein>
<accession>A1S0I6</accession>
<evidence type="ECO:0000313" key="2">
    <source>
        <dbReference type="EMBL" id="ABL78966.1"/>
    </source>
</evidence>
<dbReference type="HOGENOM" id="CLU_625034_0_0_2"/>
<proteinExistence type="predicted"/>
<dbReference type="SMART" id="SM00933">
    <property type="entry name" value="NurA"/>
    <property type="match status" value="1"/>
</dbReference>
<dbReference type="KEGG" id="tpe:Tpen_1571"/>
<evidence type="ECO:0000259" key="1">
    <source>
        <dbReference type="SMART" id="SM00933"/>
    </source>
</evidence>
<keyword evidence="3" id="KW-1185">Reference proteome</keyword>
<dbReference type="AlphaFoldDB" id="A1S0I6"/>
<gene>
    <name evidence="2" type="ordered locus">Tpen_1571</name>
</gene>
<dbReference type="Pfam" id="PF09376">
    <property type="entry name" value="NurA"/>
    <property type="match status" value="1"/>
</dbReference>
<dbReference type="eggNOG" id="arCOG00367">
    <property type="taxonomic scope" value="Archaea"/>
</dbReference>
<dbReference type="OrthoDB" id="88693at2157"/>
<dbReference type="EMBL" id="CP000505">
    <property type="protein sequence ID" value="ABL78966.1"/>
    <property type="molecule type" value="Genomic_DNA"/>
</dbReference>
<dbReference type="STRING" id="368408.Tpen_1571"/>
<name>A1S0I6_THEPD</name>
<dbReference type="InterPro" id="IPR018977">
    <property type="entry name" value="NurA_domain"/>
</dbReference>
<sequence>MPRFADLFVREVRRKRSELERILGSEGGLRERYGELVREAWIRDLEPRGARGPAYAVDSSSDDIEVQGGGVVLVTRSLALSAGGEEIRELRLDAFYPRNVRDYDDFKRLVREHVEHVVALRAVEEGARLVLIDGSLYGRMIHVLRELEVEGREDFMFEYVELYSELFSKARSRGALVVGVSKDSRSTVLKEELLYLRLKSVLKGLGEPLAGAVLGYWRLLKRRPREALENVRKLVREGLSPEVYELFEEATSSVPDSKVILACDPGRGFSRPLRLSLEKVSTGVTDILLTDGARGAALLRDVFEKTAERLGEEFDERASQVLECMKKYPPVVTSYAVFSRGDDPLRVDLAGGSGYETAGDSRFLAETPGELLEVLGFLALLYAGRRRYNALLLEADRRVKATAETMELYHRLAMQELGLAIIHSRGDRRVFFP</sequence>